<accession>A0A9W4XJ66</accession>
<comment type="caution">
    <text evidence="1">The sequence shown here is derived from an EMBL/GenBank/DDBJ whole genome shotgun (WGS) entry which is preliminary data.</text>
</comment>
<dbReference type="EMBL" id="CAOQHR010000004">
    <property type="protein sequence ID" value="CAI6333588.1"/>
    <property type="molecule type" value="Genomic_DNA"/>
</dbReference>
<protein>
    <submittedName>
        <fullName evidence="1">Uncharacterized protein</fullName>
    </submittedName>
</protein>
<dbReference type="Proteomes" id="UP001152607">
    <property type="component" value="Unassembled WGS sequence"/>
</dbReference>
<organism evidence="1 2">
    <name type="scientific">Periconia digitata</name>
    <dbReference type="NCBI Taxonomy" id="1303443"/>
    <lineage>
        <taxon>Eukaryota</taxon>
        <taxon>Fungi</taxon>
        <taxon>Dikarya</taxon>
        <taxon>Ascomycota</taxon>
        <taxon>Pezizomycotina</taxon>
        <taxon>Dothideomycetes</taxon>
        <taxon>Pleosporomycetidae</taxon>
        <taxon>Pleosporales</taxon>
        <taxon>Massarineae</taxon>
        <taxon>Periconiaceae</taxon>
        <taxon>Periconia</taxon>
    </lineage>
</organism>
<evidence type="ECO:0000313" key="2">
    <source>
        <dbReference type="Proteomes" id="UP001152607"/>
    </source>
</evidence>
<gene>
    <name evidence="1" type="ORF">PDIGIT_LOCUS6635</name>
</gene>
<evidence type="ECO:0000313" key="1">
    <source>
        <dbReference type="EMBL" id="CAI6333588.1"/>
    </source>
</evidence>
<keyword evidence="2" id="KW-1185">Reference proteome</keyword>
<proteinExistence type="predicted"/>
<dbReference type="AlphaFoldDB" id="A0A9W4XJ66"/>
<reference evidence="1" key="1">
    <citation type="submission" date="2023-01" db="EMBL/GenBank/DDBJ databases">
        <authorList>
            <person name="Van Ghelder C."/>
            <person name="Rancurel C."/>
        </authorList>
    </citation>
    <scope>NUCLEOTIDE SEQUENCE</scope>
    <source>
        <strain evidence="1">CNCM I-4278</strain>
    </source>
</reference>
<name>A0A9W4XJ66_9PLEO</name>
<sequence>MFCLSTKRNTHTHLFLLRELMDAQFEIKGGSTHKISCRLAAGSGLIRGHTFHFASHRRRLSILYDRRV</sequence>